<accession>A0A1H1PET0</accession>
<sequence>MLTLTENAQTVISGIVSGAEAPQTGGIRISQDVEGAGLAVAVANQPEADDQVVESAGAKVFLDPQAAVALDDKVLDASAQPDGRVDFAIGQQG</sequence>
<evidence type="ECO:0000313" key="1">
    <source>
        <dbReference type="EMBL" id="SDS09766.1"/>
    </source>
</evidence>
<dbReference type="Proteomes" id="UP000199649">
    <property type="component" value="Chromosome I"/>
</dbReference>
<organism evidence="1 2">
    <name type="scientific">Agrococcus carbonis</name>
    <dbReference type="NCBI Taxonomy" id="684552"/>
    <lineage>
        <taxon>Bacteria</taxon>
        <taxon>Bacillati</taxon>
        <taxon>Actinomycetota</taxon>
        <taxon>Actinomycetes</taxon>
        <taxon>Micrococcales</taxon>
        <taxon>Microbacteriaceae</taxon>
        <taxon>Agrococcus</taxon>
    </lineage>
</organism>
<evidence type="ECO:0000313" key="2">
    <source>
        <dbReference type="Proteomes" id="UP000199649"/>
    </source>
</evidence>
<dbReference type="STRING" id="684552.SAMN04489719_1537"/>
<dbReference type="Gene3D" id="2.60.300.12">
    <property type="entry name" value="HesB-like domain"/>
    <property type="match status" value="1"/>
</dbReference>
<reference evidence="2" key="1">
    <citation type="submission" date="2016-10" db="EMBL/GenBank/DDBJ databases">
        <authorList>
            <person name="Varghese N."/>
            <person name="Submissions S."/>
        </authorList>
    </citation>
    <scope>NUCLEOTIDE SEQUENCE [LARGE SCALE GENOMIC DNA]</scope>
    <source>
        <strain evidence="2">DSM 22965</strain>
    </source>
</reference>
<dbReference type="RefSeq" id="WP_092666464.1">
    <property type="nucleotide sequence ID" value="NZ_LT629734.1"/>
</dbReference>
<dbReference type="InterPro" id="IPR035903">
    <property type="entry name" value="HesB-like_dom_sf"/>
</dbReference>
<name>A0A1H1PET0_9MICO</name>
<gene>
    <name evidence="1" type="ORF">SAMN04489719_1537</name>
</gene>
<keyword evidence="2" id="KW-1185">Reference proteome</keyword>
<dbReference type="AlphaFoldDB" id="A0A1H1PET0"/>
<dbReference type="EMBL" id="LT629734">
    <property type="protein sequence ID" value="SDS09766.1"/>
    <property type="molecule type" value="Genomic_DNA"/>
</dbReference>
<proteinExistence type="predicted"/>
<dbReference type="SUPFAM" id="SSF89360">
    <property type="entry name" value="HesB-like domain"/>
    <property type="match status" value="1"/>
</dbReference>
<protein>
    <submittedName>
        <fullName evidence="1">Fe-S cluster assembly iron-binding protein IscA</fullName>
    </submittedName>
</protein>
<dbReference type="OrthoDB" id="4868950at2"/>